<dbReference type="AlphaFoldDB" id="Q600C0"/>
<feature type="transmembrane region" description="Helical" evidence="1">
    <location>
        <begin position="59"/>
        <end position="80"/>
    </location>
</feature>
<dbReference type="KEGG" id="mhy:mhp536"/>
<protein>
    <submittedName>
        <fullName evidence="2">Uncharacterized protein</fullName>
    </submittedName>
</protein>
<evidence type="ECO:0000256" key="1">
    <source>
        <dbReference type="SAM" id="Phobius"/>
    </source>
</evidence>
<dbReference type="HOGENOM" id="CLU_204580_0_0_14"/>
<keyword evidence="1" id="KW-0812">Transmembrane</keyword>
<evidence type="ECO:0000313" key="3">
    <source>
        <dbReference type="Proteomes" id="UP000006822"/>
    </source>
</evidence>
<dbReference type="eggNOG" id="ENOG5031YZB">
    <property type="taxonomic scope" value="Bacteria"/>
</dbReference>
<name>Q600C0_MESH2</name>
<dbReference type="PhylomeDB" id="Q600C0"/>
<reference evidence="2 3" key="1">
    <citation type="journal article" date="2004" name="J. Bacteriol.">
        <title>The genome sequence of Mycoplasma hyopneumoniae strain 232, the agent of swine mycoplasmosis.</title>
        <authorList>
            <person name="Minion F.C."/>
            <person name="Lefkowitz E.J."/>
            <person name="Madsen M.L."/>
            <person name="Cleary B.J."/>
            <person name="Swartzell S.M."/>
            <person name="Mahairas G.G."/>
        </authorList>
    </citation>
    <scope>NUCLEOTIDE SEQUENCE [LARGE SCALE GENOMIC DNA]</scope>
    <source>
        <strain evidence="2 3">232</strain>
    </source>
</reference>
<keyword evidence="1" id="KW-0472">Membrane</keyword>
<evidence type="ECO:0000313" key="2">
    <source>
        <dbReference type="EMBL" id="AAV27939.1"/>
    </source>
</evidence>
<keyword evidence="1" id="KW-1133">Transmembrane helix</keyword>
<feature type="transmembrane region" description="Helical" evidence="1">
    <location>
        <begin position="20"/>
        <end position="38"/>
    </location>
</feature>
<gene>
    <name evidence="2" type="ordered locus">mhp536</name>
</gene>
<dbReference type="Proteomes" id="UP000006822">
    <property type="component" value="Chromosome"/>
</dbReference>
<organism evidence="2 3">
    <name type="scientific">Mesomycoplasma hyopneumoniae (strain 232)</name>
    <name type="common">Mycoplasma hyopneumoniae</name>
    <dbReference type="NCBI Taxonomy" id="295358"/>
    <lineage>
        <taxon>Bacteria</taxon>
        <taxon>Bacillati</taxon>
        <taxon>Mycoplasmatota</taxon>
        <taxon>Mycoplasmoidales</taxon>
        <taxon>Metamycoplasmataceae</taxon>
        <taxon>Mesomycoplasma</taxon>
    </lineage>
</organism>
<accession>Q600C0</accession>
<sequence length="82" mass="9775">MSQNLKWKCKKEKNMELGHLIGAVFSLVFWSSFGIYIKKVKQTNKIKAFIYKTTKRKRNLTYFYFVIIACLIYGVFYVAFDL</sequence>
<proteinExistence type="predicted"/>
<dbReference type="EMBL" id="AE017332">
    <property type="protein sequence ID" value="AAV27939.1"/>
    <property type="molecule type" value="Genomic_DNA"/>
</dbReference>